<dbReference type="Proteomes" id="UP001220478">
    <property type="component" value="Chromosome"/>
</dbReference>
<protein>
    <submittedName>
        <fullName evidence="1">Abi family protein</fullName>
    </submittedName>
</protein>
<dbReference type="InterPro" id="IPR011664">
    <property type="entry name" value="Abi_system_AbiD/AbiF-like"/>
</dbReference>
<reference evidence="1 2" key="1">
    <citation type="submission" date="2023-02" db="EMBL/GenBank/DDBJ databases">
        <title>Novel Oscillospiraceae bacterial genomes.</title>
        <authorList>
            <person name="Srinivasan S."/>
            <person name="Austin M.N."/>
            <person name="Fiedler T.L."/>
            <person name="Strenk S.M."/>
            <person name="Agnew K.J."/>
            <person name="Nagana Gowda G.A."/>
            <person name="Raftery D."/>
            <person name="Beamer M.A."/>
            <person name="Achilles S.L."/>
            <person name="Wiesenfeld H.C."/>
            <person name="Fredricks D.N."/>
            <person name="Hillier S.L."/>
        </authorList>
    </citation>
    <scope>NUCLEOTIDE SEQUENCE [LARGE SCALE GENOMIC DNA]</scope>
    <source>
        <strain evidence="1 2">CHIC02 1186E3-8</strain>
    </source>
</reference>
<sequence length="314" mass="36769">MSKPFKTYDEQIEILSSRGLYIENLKDAKVILSQVNYYNLINGYKTPFLDNASSNKVEDVYKPGSSFEEIYALHEMDRELKKVVFYYLLRFEKLLKTSCAYHFSDLHRDGLYPYLQTENYSTSKHQLNYVLKNIGTLTAAISRENKNSNGKKPLKHYIKKHNHIPLWVLVNFLTLGNISYFYNSLDESLQNIIARDFGERYKENYLSKEKISKTELIDIIKICNFFRNVCAHDEVMFSFSLNKAGQTAMFKKFFAEKYTGKNLHDLILVLKLVIPKEEYQSLNESITSIKSKYKNKFSSIEIDDIFEISGFPNK</sequence>
<gene>
    <name evidence="1" type="ORF">PYS61_02665</name>
</gene>
<dbReference type="Pfam" id="PF07751">
    <property type="entry name" value="Abi_2"/>
    <property type="match status" value="1"/>
</dbReference>
<evidence type="ECO:0000313" key="1">
    <source>
        <dbReference type="EMBL" id="WEG36086.1"/>
    </source>
</evidence>
<name>A0ABY8C5V5_9FIRM</name>
<dbReference type="RefSeq" id="WP_315569985.1">
    <property type="nucleotide sequence ID" value="NZ_CP118866.1"/>
</dbReference>
<keyword evidence="2" id="KW-1185">Reference proteome</keyword>
<proteinExistence type="predicted"/>
<evidence type="ECO:0000313" key="2">
    <source>
        <dbReference type="Proteomes" id="UP001220478"/>
    </source>
</evidence>
<organism evidence="1 2">
    <name type="scientific">Amygdalobacter indicium</name>
    <dbReference type="NCBI Taxonomy" id="3029272"/>
    <lineage>
        <taxon>Bacteria</taxon>
        <taxon>Bacillati</taxon>
        <taxon>Bacillota</taxon>
        <taxon>Clostridia</taxon>
        <taxon>Eubacteriales</taxon>
        <taxon>Oscillospiraceae</taxon>
        <taxon>Amygdalobacter</taxon>
    </lineage>
</organism>
<accession>A0ABY8C5V5</accession>
<dbReference type="EMBL" id="CP118868">
    <property type="protein sequence ID" value="WEG36086.1"/>
    <property type="molecule type" value="Genomic_DNA"/>
</dbReference>